<protein>
    <submittedName>
        <fullName evidence="3">Uncharacterized protein</fullName>
    </submittedName>
</protein>
<evidence type="ECO:0000256" key="1">
    <source>
        <dbReference type="SAM" id="MobiDB-lite"/>
    </source>
</evidence>
<evidence type="ECO:0000313" key="2">
    <source>
        <dbReference type="Proteomes" id="UP000887574"/>
    </source>
</evidence>
<dbReference type="Proteomes" id="UP000887574">
    <property type="component" value="Unplaced"/>
</dbReference>
<proteinExistence type="predicted"/>
<name>A0A915E5F7_9BILA</name>
<dbReference type="WBParaSite" id="jg25982">
    <property type="protein sequence ID" value="jg25982"/>
    <property type="gene ID" value="jg25982"/>
</dbReference>
<keyword evidence="2" id="KW-1185">Reference proteome</keyword>
<dbReference type="AlphaFoldDB" id="A0A915E5F7"/>
<feature type="region of interest" description="Disordered" evidence="1">
    <location>
        <begin position="1"/>
        <end position="27"/>
    </location>
</feature>
<reference evidence="3" key="1">
    <citation type="submission" date="2022-11" db="UniProtKB">
        <authorList>
            <consortium name="WormBaseParasite"/>
        </authorList>
    </citation>
    <scope>IDENTIFICATION</scope>
</reference>
<accession>A0A915E5F7</accession>
<evidence type="ECO:0000313" key="3">
    <source>
        <dbReference type="WBParaSite" id="jg25982"/>
    </source>
</evidence>
<organism evidence="2 3">
    <name type="scientific">Ditylenchus dipsaci</name>
    <dbReference type="NCBI Taxonomy" id="166011"/>
    <lineage>
        <taxon>Eukaryota</taxon>
        <taxon>Metazoa</taxon>
        <taxon>Ecdysozoa</taxon>
        <taxon>Nematoda</taxon>
        <taxon>Chromadorea</taxon>
        <taxon>Rhabditida</taxon>
        <taxon>Tylenchina</taxon>
        <taxon>Tylenchomorpha</taxon>
        <taxon>Sphaerularioidea</taxon>
        <taxon>Anguinidae</taxon>
        <taxon>Anguininae</taxon>
        <taxon>Ditylenchus</taxon>
    </lineage>
</organism>
<sequence length="164" mass="19508">MNGHADQNMEHKEISQKRLESEKRRLERMDEMRRMQEQRKMQISCALRAIDSPGAAAAMKRKRYRAERAKTEEALPSTLKLVNDDVYKRPVLEKSDPDTFMSKKLFGALGEEMVKKEMHFADDRFRLDERFIEEDENRLIRMKSNTTRKSLMNSAFFLEYLVKK</sequence>
<feature type="compositionally biased region" description="Basic and acidic residues" evidence="1">
    <location>
        <begin position="7"/>
        <end position="27"/>
    </location>
</feature>